<dbReference type="Proteomes" id="UP000555728">
    <property type="component" value="Unassembled WGS sequence"/>
</dbReference>
<dbReference type="EMBL" id="JACIGI010000018">
    <property type="protein sequence ID" value="MBB4286563.1"/>
    <property type="molecule type" value="Genomic_DNA"/>
</dbReference>
<feature type="region of interest" description="Disordered" evidence="1">
    <location>
        <begin position="647"/>
        <end position="674"/>
    </location>
</feature>
<feature type="compositionally biased region" description="Low complexity" evidence="1">
    <location>
        <begin position="292"/>
        <end position="301"/>
    </location>
</feature>
<protein>
    <submittedName>
        <fullName evidence="3">Polysaccharide deacetylase 2 family uncharacterized protein YibQ</fullName>
    </submittedName>
</protein>
<dbReference type="CDD" id="cd10936">
    <property type="entry name" value="CE4_DAC2"/>
    <property type="match status" value="1"/>
</dbReference>
<feature type="region of interest" description="Disordered" evidence="1">
    <location>
        <begin position="1"/>
        <end position="111"/>
    </location>
</feature>
<feature type="compositionally biased region" description="Acidic residues" evidence="1">
    <location>
        <begin position="68"/>
        <end position="81"/>
    </location>
</feature>
<feature type="transmembrane region" description="Helical" evidence="2">
    <location>
        <begin position="117"/>
        <end position="137"/>
    </location>
</feature>
<dbReference type="SUPFAM" id="SSF88713">
    <property type="entry name" value="Glycoside hydrolase/deacetylase"/>
    <property type="match status" value="1"/>
</dbReference>
<comment type="caution">
    <text evidence="3">The sequence shown here is derived from an EMBL/GenBank/DDBJ whole genome shotgun (WGS) entry which is preliminary data.</text>
</comment>
<dbReference type="Gene3D" id="3.20.20.370">
    <property type="entry name" value="Glycoside hydrolase/deacetylase"/>
    <property type="match status" value="1"/>
</dbReference>
<keyword evidence="2" id="KW-0472">Membrane</keyword>
<feature type="region of interest" description="Disordered" evidence="1">
    <location>
        <begin position="358"/>
        <end position="400"/>
    </location>
</feature>
<dbReference type="AlphaFoldDB" id="A0A7W6S0F3"/>
<keyword evidence="2" id="KW-0812">Transmembrane</keyword>
<keyword evidence="2" id="KW-1133">Transmembrane helix</keyword>
<dbReference type="RefSeq" id="WP_184435522.1">
    <property type="nucleotide sequence ID" value="NZ_JACIGI010000018.1"/>
</dbReference>
<reference evidence="3 4" key="1">
    <citation type="submission" date="2020-08" db="EMBL/GenBank/DDBJ databases">
        <title>Genome sequencing of Purple Non-Sulfur Bacteria from various extreme environments.</title>
        <authorList>
            <person name="Mayer M."/>
        </authorList>
    </citation>
    <scope>NUCLEOTIDE SEQUENCE [LARGE SCALE GENOMIC DNA]</scope>
    <source>
        <strain evidence="3 4">JA135</strain>
    </source>
</reference>
<dbReference type="Pfam" id="PF04748">
    <property type="entry name" value="Polysacc_deac_2"/>
    <property type="match status" value="1"/>
</dbReference>
<dbReference type="PANTHER" id="PTHR30105">
    <property type="entry name" value="UNCHARACTERIZED YIBQ-RELATED"/>
    <property type="match status" value="1"/>
</dbReference>
<accession>A0A7W6S0F3</accession>
<proteinExistence type="predicted"/>
<dbReference type="InterPro" id="IPR011330">
    <property type="entry name" value="Glyco_hydro/deAcase_b/a-brl"/>
</dbReference>
<evidence type="ECO:0000313" key="3">
    <source>
        <dbReference type="EMBL" id="MBB4286563.1"/>
    </source>
</evidence>
<feature type="region of interest" description="Disordered" evidence="1">
    <location>
        <begin position="143"/>
        <end position="315"/>
    </location>
</feature>
<dbReference type="GO" id="GO:0005975">
    <property type="term" value="P:carbohydrate metabolic process"/>
    <property type="evidence" value="ECO:0007669"/>
    <property type="project" value="InterPro"/>
</dbReference>
<evidence type="ECO:0000256" key="1">
    <source>
        <dbReference type="SAM" id="MobiDB-lite"/>
    </source>
</evidence>
<organism evidence="3 4">
    <name type="scientific">Roseospira goensis</name>
    <dbReference type="NCBI Taxonomy" id="391922"/>
    <lineage>
        <taxon>Bacteria</taxon>
        <taxon>Pseudomonadati</taxon>
        <taxon>Pseudomonadota</taxon>
        <taxon>Alphaproteobacteria</taxon>
        <taxon>Rhodospirillales</taxon>
        <taxon>Rhodospirillaceae</taxon>
        <taxon>Roseospira</taxon>
    </lineage>
</organism>
<keyword evidence="4" id="KW-1185">Reference proteome</keyword>
<evidence type="ECO:0000313" key="4">
    <source>
        <dbReference type="Proteomes" id="UP000555728"/>
    </source>
</evidence>
<feature type="compositionally biased region" description="Low complexity" evidence="1">
    <location>
        <begin position="33"/>
        <end position="44"/>
    </location>
</feature>
<gene>
    <name evidence="3" type="ORF">GGD88_002297</name>
</gene>
<name>A0A7W6S0F3_9PROT</name>
<evidence type="ECO:0000256" key="2">
    <source>
        <dbReference type="SAM" id="Phobius"/>
    </source>
</evidence>
<sequence>MKLPGFSRGRGRRRSTDPLGDPFEGLDLDSLDATDSPAADSPAAHTGPPPRDARRTGAASASPPPPAADDDFELDLDLGESETDHDPDSARGVARRLLRTPDPEDLDDGRGGRRRGLWAAAAVLVLVAGVGAGFWILDSGPTGDDLDPAPDERAAATTAPGDVPRLETPDRVVMALPPLDRSSAPARAEDGAEDGNDTAVIADPTAATDRSTSRRPWLEGGPDAGPAASADGMAPEPTTEPTAEPAVETAPPPAPERTGPTEESPVADASGVPPADEPETGGTPAPEPVAQTEPAEATADPDPAPASNPWAAMSARGRAAAEAGVRARVDLAAPDIALPEVPGLLPVPAGVEGVVEPEAPNRLSGAPSVPSYNQLPQAAGTRANPLPEAPRRGLLADSPYGPVPRIDNDGTAPWQAYAARDPAPPDRPRVAIVVHGLGMMQDSLEAAITRLPPAVTLSFTPYARNLADKMAAARQAGHEVMLDLPMESDGFPAEDPGPLGLLTMLPTLETVDRLQQILAKGGGYVGVLAADGGRFAGAPEQMEVVLDTLRQSGLLYLHQGNPRALIANRRSLPALRNVDVIVDRRGFAESIDARLSYLTRVAQARGTAVGLMTASPLGFARLRAWAADLEAAGVALAPLSAVVARGGAAPGTGGASRSEAGEETGHSGGSPNHG</sequence>
<dbReference type="InterPro" id="IPR006837">
    <property type="entry name" value="Divergent_DAC"/>
</dbReference>
<feature type="compositionally biased region" description="Low complexity" evidence="1">
    <location>
        <begin position="220"/>
        <end position="249"/>
    </location>
</feature>
<dbReference type="PANTHER" id="PTHR30105:SF2">
    <property type="entry name" value="DIVERGENT POLYSACCHARIDE DEACETYLASE SUPERFAMILY"/>
    <property type="match status" value="1"/>
</dbReference>